<dbReference type="GO" id="GO:0006355">
    <property type="term" value="P:regulation of DNA-templated transcription"/>
    <property type="evidence" value="ECO:0007669"/>
    <property type="project" value="InterPro"/>
</dbReference>
<dbReference type="SMART" id="SM00240">
    <property type="entry name" value="FHA"/>
    <property type="match status" value="1"/>
</dbReference>
<reference evidence="4 5" key="1">
    <citation type="submission" date="2020-04" db="EMBL/GenBank/DDBJ databases">
        <title>Draft genome of Pyxidicoccus fallax type strain.</title>
        <authorList>
            <person name="Whitworth D.E."/>
        </authorList>
    </citation>
    <scope>NUCLEOTIDE SEQUENCE [LARGE SCALE GENOMIC DNA]</scope>
    <source>
        <strain evidence="4 5">DSM 14698</strain>
    </source>
</reference>
<comment type="caution">
    <text evidence="4">The sequence shown here is derived from an EMBL/GenBank/DDBJ whole genome shotgun (WGS) entry which is preliminary data.</text>
</comment>
<dbReference type="InterPro" id="IPR000253">
    <property type="entry name" value="FHA_dom"/>
</dbReference>
<dbReference type="RefSeq" id="WP_169345979.1">
    <property type="nucleotide sequence ID" value="NZ_JABBJJ010000075.1"/>
</dbReference>
<dbReference type="EMBL" id="JABBJJ010000075">
    <property type="protein sequence ID" value="NMO16689.1"/>
    <property type="molecule type" value="Genomic_DNA"/>
</dbReference>
<feature type="domain" description="Sigma-54 factor interaction" evidence="3">
    <location>
        <begin position="139"/>
        <end position="193"/>
    </location>
</feature>
<keyword evidence="5" id="KW-1185">Reference proteome</keyword>
<accession>A0A848LCJ3</accession>
<dbReference type="PRINTS" id="PR01590">
    <property type="entry name" value="HTHFIS"/>
</dbReference>
<dbReference type="Gene3D" id="1.10.10.60">
    <property type="entry name" value="Homeodomain-like"/>
    <property type="match status" value="1"/>
</dbReference>
<dbReference type="PROSITE" id="PS50006">
    <property type="entry name" value="FHA_DOMAIN"/>
    <property type="match status" value="1"/>
</dbReference>
<dbReference type="InterPro" id="IPR009057">
    <property type="entry name" value="Homeodomain-like_sf"/>
</dbReference>
<feature type="domain" description="FHA" evidence="2">
    <location>
        <begin position="46"/>
        <end position="95"/>
    </location>
</feature>
<feature type="compositionally biased region" description="Gly residues" evidence="1">
    <location>
        <begin position="1"/>
        <end position="12"/>
    </location>
</feature>
<evidence type="ECO:0000259" key="3">
    <source>
        <dbReference type="PROSITE" id="PS50045"/>
    </source>
</evidence>
<protein>
    <submittedName>
        <fullName evidence="4">FHA domain-containing protein</fullName>
    </submittedName>
</protein>
<name>A0A848LCJ3_9BACT</name>
<gene>
    <name evidence="4" type="ORF">HG543_17745</name>
</gene>
<feature type="compositionally biased region" description="Low complexity" evidence="1">
    <location>
        <begin position="245"/>
        <end position="269"/>
    </location>
</feature>
<dbReference type="Pfam" id="PF00498">
    <property type="entry name" value="FHA"/>
    <property type="match status" value="1"/>
</dbReference>
<dbReference type="SUPFAM" id="SSF49879">
    <property type="entry name" value="SMAD/FHA domain"/>
    <property type="match status" value="1"/>
</dbReference>
<dbReference type="PROSITE" id="PS50045">
    <property type="entry name" value="SIGMA54_INTERACT_4"/>
    <property type="match status" value="1"/>
</dbReference>
<sequence length="358" mass="37051">MRGGVDTRGGTGPESRRDDRPRPGLVVVFSGGTPLVRAVALDGARLILGREDAGGQPLPDERVSRLHAEVGREPRGWTVADLGSRNGTWVDGERVTGRRMFASPRTLRMSNTVALFFEDVRRLEEGGTSAPDLELGVTLRDRMEEVPGLMLQAVREVGKGAPEVHASFVEACLLRSWPGEVRELLDEVRRTAREAQVLGVRILRAEHLAPGAGMPLPSDAVTPFIGRRVMPMLALSGAVPGAGGPQASPGAVSRPGGAPVPSGGVPGKADGVPVAPGAVPACAGGVPEATSGRGAVSGLDAGDGVPAATPDRAAVEAALAAHAGNVSGAARALGLHRTQLYRLMRRWGLVPESSEPGE</sequence>
<dbReference type="AlphaFoldDB" id="A0A848LCJ3"/>
<dbReference type="GO" id="GO:0043565">
    <property type="term" value="F:sequence-specific DNA binding"/>
    <property type="evidence" value="ECO:0007669"/>
    <property type="project" value="InterPro"/>
</dbReference>
<dbReference type="InterPro" id="IPR008984">
    <property type="entry name" value="SMAD_FHA_dom_sf"/>
</dbReference>
<organism evidence="4 5">
    <name type="scientific">Pyxidicoccus fallax</name>
    <dbReference type="NCBI Taxonomy" id="394095"/>
    <lineage>
        <taxon>Bacteria</taxon>
        <taxon>Pseudomonadati</taxon>
        <taxon>Myxococcota</taxon>
        <taxon>Myxococcia</taxon>
        <taxon>Myxococcales</taxon>
        <taxon>Cystobacterineae</taxon>
        <taxon>Myxococcaceae</taxon>
        <taxon>Pyxidicoccus</taxon>
    </lineage>
</organism>
<feature type="region of interest" description="Disordered" evidence="1">
    <location>
        <begin position="1"/>
        <end position="24"/>
    </location>
</feature>
<dbReference type="Proteomes" id="UP000518300">
    <property type="component" value="Unassembled WGS sequence"/>
</dbReference>
<dbReference type="InterPro" id="IPR002078">
    <property type="entry name" value="Sigma_54_int"/>
</dbReference>
<dbReference type="Gene3D" id="2.60.200.20">
    <property type="match status" value="1"/>
</dbReference>
<evidence type="ECO:0000256" key="1">
    <source>
        <dbReference type="SAM" id="MobiDB-lite"/>
    </source>
</evidence>
<dbReference type="CDD" id="cd00060">
    <property type="entry name" value="FHA"/>
    <property type="match status" value="1"/>
</dbReference>
<evidence type="ECO:0000313" key="4">
    <source>
        <dbReference type="EMBL" id="NMO16689.1"/>
    </source>
</evidence>
<dbReference type="SUPFAM" id="SSF46689">
    <property type="entry name" value="Homeodomain-like"/>
    <property type="match status" value="1"/>
</dbReference>
<feature type="region of interest" description="Disordered" evidence="1">
    <location>
        <begin position="240"/>
        <end position="269"/>
    </location>
</feature>
<proteinExistence type="predicted"/>
<dbReference type="InterPro" id="IPR002197">
    <property type="entry name" value="HTH_Fis"/>
</dbReference>
<evidence type="ECO:0000259" key="2">
    <source>
        <dbReference type="PROSITE" id="PS50006"/>
    </source>
</evidence>
<dbReference type="Pfam" id="PF02954">
    <property type="entry name" value="HTH_8"/>
    <property type="match status" value="1"/>
</dbReference>
<dbReference type="GO" id="GO:0005524">
    <property type="term" value="F:ATP binding"/>
    <property type="evidence" value="ECO:0007669"/>
    <property type="project" value="InterPro"/>
</dbReference>
<evidence type="ECO:0000313" key="5">
    <source>
        <dbReference type="Proteomes" id="UP000518300"/>
    </source>
</evidence>